<keyword evidence="2" id="KW-1185">Reference proteome</keyword>
<protein>
    <submittedName>
        <fullName evidence="1">Uncharacterized protein</fullName>
    </submittedName>
</protein>
<dbReference type="EMBL" id="BMAU01021363">
    <property type="protein sequence ID" value="GFY23509.1"/>
    <property type="molecule type" value="Genomic_DNA"/>
</dbReference>
<accession>A0A8X7BA20</accession>
<gene>
    <name evidence="1" type="ORF">TNCV_3942011</name>
</gene>
<organism evidence="1 2">
    <name type="scientific">Trichonephila clavipes</name>
    <name type="common">Golden silk orbweaver</name>
    <name type="synonym">Nephila clavipes</name>
    <dbReference type="NCBI Taxonomy" id="2585209"/>
    <lineage>
        <taxon>Eukaryota</taxon>
        <taxon>Metazoa</taxon>
        <taxon>Ecdysozoa</taxon>
        <taxon>Arthropoda</taxon>
        <taxon>Chelicerata</taxon>
        <taxon>Arachnida</taxon>
        <taxon>Araneae</taxon>
        <taxon>Araneomorphae</taxon>
        <taxon>Entelegynae</taxon>
        <taxon>Araneoidea</taxon>
        <taxon>Nephilidae</taxon>
        <taxon>Trichonephila</taxon>
    </lineage>
</organism>
<evidence type="ECO:0000313" key="2">
    <source>
        <dbReference type="Proteomes" id="UP000887159"/>
    </source>
</evidence>
<dbReference type="Proteomes" id="UP000887159">
    <property type="component" value="Unassembled WGS sequence"/>
</dbReference>
<proteinExistence type="predicted"/>
<dbReference type="AlphaFoldDB" id="A0A8X7BA20"/>
<evidence type="ECO:0000313" key="1">
    <source>
        <dbReference type="EMBL" id="GFY23509.1"/>
    </source>
</evidence>
<comment type="caution">
    <text evidence="1">The sequence shown here is derived from an EMBL/GenBank/DDBJ whole genome shotgun (WGS) entry which is preliminary data.</text>
</comment>
<name>A0A8X7BA20_TRICX</name>
<dbReference type="GO" id="GO:0003676">
    <property type="term" value="F:nucleic acid binding"/>
    <property type="evidence" value="ECO:0007669"/>
    <property type="project" value="InterPro"/>
</dbReference>
<sequence>MSQINCARLQSPDLNPVEHLWDLLERKIRQHNISSKDILKSVLKDEWEKISAEETTKLVNSMSKRLQEVLERHI</sequence>
<dbReference type="Gene3D" id="3.30.420.10">
    <property type="entry name" value="Ribonuclease H-like superfamily/Ribonuclease H"/>
    <property type="match status" value="1"/>
</dbReference>
<dbReference type="InterPro" id="IPR036397">
    <property type="entry name" value="RNaseH_sf"/>
</dbReference>
<reference evidence="1" key="1">
    <citation type="submission" date="2020-08" db="EMBL/GenBank/DDBJ databases">
        <title>Multicomponent nature underlies the extraordinary mechanical properties of spider dragline silk.</title>
        <authorList>
            <person name="Kono N."/>
            <person name="Nakamura H."/>
            <person name="Mori M."/>
            <person name="Yoshida Y."/>
            <person name="Ohtoshi R."/>
            <person name="Malay A.D."/>
            <person name="Moran D.A.P."/>
            <person name="Tomita M."/>
            <person name="Numata K."/>
            <person name="Arakawa K."/>
        </authorList>
    </citation>
    <scope>NUCLEOTIDE SEQUENCE</scope>
</reference>